<gene>
    <name evidence="1" type="ORF">UFOVP15_45</name>
</gene>
<proteinExistence type="predicted"/>
<evidence type="ECO:0000313" key="1">
    <source>
        <dbReference type="EMBL" id="CAB4121610.1"/>
    </source>
</evidence>
<name>A0A6J5KNA0_9CAUD</name>
<reference evidence="1" key="1">
    <citation type="submission" date="2020-04" db="EMBL/GenBank/DDBJ databases">
        <authorList>
            <person name="Chiriac C."/>
            <person name="Salcher M."/>
            <person name="Ghai R."/>
            <person name="Kavagutti S V."/>
        </authorList>
    </citation>
    <scope>NUCLEOTIDE SEQUENCE</scope>
</reference>
<protein>
    <submittedName>
        <fullName evidence="1">Uncharacterized protein</fullName>
    </submittedName>
</protein>
<accession>A0A6J5KNA0</accession>
<organism evidence="1">
    <name type="scientific">uncultured Caudovirales phage</name>
    <dbReference type="NCBI Taxonomy" id="2100421"/>
    <lineage>
        <taxon>Viruses</taxon>
        <taxon>Duplodnaviria</taxon>
        <taxon>Heunggongvirae</taxon>
        <taxon>Uroviricota</taxon>
        <taxon>Caudoviricetes</taxon>
        <taxon>Peduoviridae</taxon>
        <taxon>Maltschvirus</taxon>
        <taxon>Maltschvirus maltsch</taxon>
    </lineage>
</organism>
<dbReference type="EMBL" id="LR796150">
    <property type="protein sequence ID" value="CAB4121610.1"/>
    <property type="molecule type" value="Genomic_DNA"/>
</dbReference>
<sequence>MTGWRKRTIQEMAQEAGLIGRPIYRDGLEAFDALVREDERERIAKWYASEGHMMFPVAIPDAIRSNT</sequence>